<evidence type="ECO:0000313" key="1">
    <source>
        <dbReference type="EnsemblPlants" id="AVESA.00010b.r2.4DG0762180.1.CDS"/>
    </source>
</evidence>
<accession>A0ACD5X6I4</accession>
<reference evidence="1" key="2">
    <citation type="submission" date="2025-09" db="UniProtKB">
        <authorList>
            <consortium name="EnsemblPlants"/>
        </authorList>
    </citation>
    <scope>IDENTIFICATION</scope>
</reference>
<keyword evidence="2" id="KW-1185">Reference proteome</keyword>
<protein>
    <submittedName>
        <fullName evidence="1">Uncharacterized protein</fullName>
    </submittedName>
</protein>
<name>A0ACD5X6I4_AVESA</name>
<reference evidence="1" key="1">
    <citation type="submission" date="2021-05" db="EMBL/GenBank/DDBJ databases">
        <authorList>
            <person name="Scholz U."/>
            <person name="Mascher M."/>
            <person name="Fiebig A."/>
        </authorList>
    </citation>
    <scope>NUCLEOTIDE SEQUENCE [LARGE SCALE GENOMIC DNA]</scope>
</reference>
<sequence>MPRRHQQQQSEEEDWLSVLTDDILLSILVRVNLKTAARTSVLSTRWVHLPWLLPEFSINAKEFLSGPCRDPDKENGIEEAMASLTKATRSFLAYRQRDSIISNLHLKLYLMKTFLYEVGPMVSDAINSGLLKDLDLAILDDTVPRDCSDVYMVQRGKEMDGFFSAYPSVLHCLTKLSLRNLGFNKLDMHHILFDCCKQLKHLSLYHCDNGASSWFKIDAPNSKLSVLELTLCRFERLEVVCLPKLEKLSWDTWMTPDMPLAIGFIPSLGELVLSCGAVCADSGTKLSEFLHATTSIHTLSLDFQGESLWLQPEMKQLCTAFRKLRKLSVRGIFVEFDILWTMAFLVAAPSIEMLQIEVWEHACDVEQLDDEDRRRTNSERRNPEWEMDLGSSKSWLLKELEFVGFRSLEQQFTLIRSVLERSPNLQKIFLKDDEECDSCAALGAPSKFPKKDDQEMVVRRITDGTFLPQIIFDD</sequence>
<dbReference type="Proteomes" id="UP001732700">
    <property type="component" value="Chromosome 4D"/>
</dbReference>
<organism evidence="1 2">
    <name type="scientific">Avena sativa</name>
    <name type="common">Oat</name>
    <dbReference type="NCBI Taxonomy" id="4498"/>
    <lineage>
        <taxon>Eukaryota</taxon>
        <taxon>Viridiplantae</taxon>
        <taxon>Streptophyta</taxon>
        <taxon>Embryophyta</taxon>
        <taxon>Tracheophyta</taxon>
        <taxon>Spermatophyta</taxon>
        <taxon>Magnoliopsida</taxon>
        <taxon>Liliopsida</taxon>
        <taxon>Poales</taxon>
        <taxon>Poaceae</taxon>
        <taxon>BOP clade</taxon>
        <taxon>Pooideae</taxon>
        <taxon>Poodae</taxon>
        <taxon>Poeae</taxon>
        <taxon>Poeae Chloroplast Group 1 (Aveneae type)</taxon>
        <taxon>Aveninae</taxon>
        <taxon>Avena</taxon>
    </lineage>
</organism>
<proteinExistence type="predicted"/>
<evidence type="ECO:0000313" key="2">
    <source>
        <dbReference type="Proteomes" id="UP001732700"/>
    </source>
</evidence>
<dbReference type="EnsemblPlants" id="AVESA.00010b.r2.4DG0762180.1">
    <property type="protein sequence ID" value="AVESA.00010b.r2.4DG0762180.1.CDS"/>
    <property type="gene ID" value="AVESA.00010b.r2.4DG0762180"/>
</dbReference>